<organism evidence="1 2">
    <name type="scientific">Roseburia inulinivorans</name>
    <dbReference type="NCBI Taxonomy" id="360807"/>
    <lineage>
        <taxon>Bacteria</taxon>
        <taxon>Bacillati</taxon>
        <taxon>Bacillota</taxon>
        <taxon>Clostridia</taxon>
        <taxon>Lachnospirales</taxon>
        <taxon>Lachnospiraceae</taxon>
        <taxon>Roseburia</taxon>
    </lineage>
</organism>
<evidence type="ECO:0000313" key="1">
    <source>
        <dbReference type="EMBL" id="CUN09228.1"/>
    </source>
</evidence>
<dbReference type="InterPro" id="IPR031834">
    <property type="entry name" value="RnlB/LsoB_antitoxin"/>
</dbReference>
<evidence type="ECO:0000313" key="2">
    <source>
        <dbReference type="Proteomes" id="UP000095453"/>
    </source>
</evidence>
<dbReference type="Proteomes" id="UP000095453">
    <property type="component" value="Unassembled WGS sequence"/>
</dbReference>
<gene>
    <name evidence="1" type="ORF">ERS852444_01842</name>
</gene>
<reference evidence="1 2" key="1">
    <citation type="submission" date="2015-09" db="EMBL/GenBank/DDBJ databases">
        <authorList>
            <consortium name="Pathogen Informatics"/>
        </authorList>
    </citation>
    <scope>NUCLEOTIDE SEQUENCE [LARGE SCALE GENOMIC DNA]</scope>
    <source>
        <strain evidence="1 2">2789STDY5608887</strain>
    </source>
</reference>
<dbReference type="Pfam" id="PF15933">
    <property type="entry name" value="RnlB_antitoxin"/>
    <property type="match status" value="1"/>
</dbReference>
<name>A0A173U6U5_9FIRM</name>
<protein>
    <submittedName>
        <fullName evidence="1">Uncharacterized protein</fullName>
    </submittedName>
</protein>
<dbReference type="AlphaFoldDB" id="A0A173U6U5"/>
<dbReference type="RefSeq" id="WP_055169286.1">
    <property type="nucleotide sequence ID" value="NZ_CYXX01000012.1"/>
</dbReference>
<accession>A0A173U6U5</accession>
<dbReference type="EMBL" id="CYXX01000012">
    <property type="protein sequence ID" value="CUN09228.1"/>
    <property type="molecule type" value="Genomic_DNA"/>
</dbReference>
<proteinExistence type="predicted"/>
<sequence length="121" mass="14178">MDNFEITVLKKEKENILIFMKTSEPPFDFLEEMETALTDIHYKGNVVIDELLHSGNNDERFITGYFDGNRFESGEFNFKLVMKKSELREPVCRFLQKDKEFLFLTGLTGKQQKLIEKGCVI</sequence>